<name>A0A699U2G2_TANCI</name>
<comment type="caution">
    <text evidence="1">The sequence shown here is derived from an EMBL/GenBank/DDBJ whole genome shotgun (WGS) entry which is preliminary data.</text>
</comment>
<reference evidence="1" key="1">
    <citation type="journal article" date="2019" name="Sci. Rep.">
        <title>Draft genome of Tanacetum cinerariifolium, the natural source of mosquito coil.</title>
        <authorList>
            <person name="Yamashiro T."/>
            <person name="Shiraishi A."/>
            <person name="Satake H."/>
            <person name="Nakayama K."/>
        </authorList>
    </citation>
    <scope>NUCLEOTIDE SEQUENCE</scope>
</reference>
<feature type="non-terminal residue" evidence="1">
    <location>
        <position position="98"/>
    </location>
</feature>
<proteinExistence type="predicted"/>
<protein>
    <submittedName>
        <fullName evidence="1">Uncharacterized protein</fullName>
    </submittedName>
</protein>
<sequence length="98" mass="10744">INEVYAVDSLVPAIGQISTNSTNTFSAVGPSNAVVSPTHIKSLYMDTSQLLDDLNILELEDITYSDDEEDVVAEADFTNLEKTITVSTIPTTRFHKDH</sequence>
<dbReference type="AlphaFoldDB" id="A0A699U2G2"/>
<organism evidence="1">
    <name type="scientific">Tanacetum cinerariifolium</name>
    <name type="common">Dalmatian daisy</name>
    <name type="synonym">Chrysanthemum cinerariifolium</name>
    <dbReference type="NCBI Taxonomy" id="118510"/>
    <lineage>
        <taxon>Eukaryota</taxon>
        <taxon>Viridiplantae</taxon>
        <taxon>Streptophyta</taxon>
        <taxon>Embryophyta</taxon>
        <taxon>Tracheophyta</taxon>
        <taxon>Spermatophyta</taxon>
        <taxon>Magnoliopsida</taxon>
        <taxon>eudicotyledons</taxon>
        <taxon>Gunneridae</taxon>
        <taxon>Pentapetalae</taxon>
        <taxon>asterids</taxon>
        <taxon>campanulids</taxon>
        <taxon>Asterales</taxon>
        <taxon>Asteraceae</taxon>
        <taxon>Asteroideae</taxon>
        <taxon>Anthemideae</taxon>
        <taxon>Anthemidinae</taxon>
        <taxon>Tanacetum</taxon>
    </lineage>
</organism>
<evidence type="ECO:0000313" key="1">
    <source>
        <dbReference type="EMBL" id="GFD16203.1"/>
    </source>
</evidence>
<gene>
    <name evidence="1" type="ORF">Tci_888172</name>
</gene>
<dbReference type="EMBL" id="BKCJ011291686">
    <property type="protein sequence ID" value="GFD16203.1"/>
    <property type="molecule type" value="Genomic_DNA"/>
</dbReference>
<accession>A0A699U2G2</accession>
<feature type="non-terminal residue" evidence="1">
    <location>
        <position position="1"/>
    </location>
</feature>